<organism evidence="2 3">
    <name type="scientific">Paenibacillus oceani</name>
    <dbReference type="NCBI Taxonomy" id="2772510"/>
    <lineage>
        <taxon>Bacteria</taxon>
        <taxon>Bacillati</taxon>
        <taxon>Bacillota</taxon>
        <taxon>Bacilli</taxon>
        <taxon>Bacillales</taxon>
        <taxon>Paenibacillaceae</taxon>
        <taxon>Paenibacillus</taxon>
    </lineage>
</organism>
<dbReference type="InterPro" id="IPR009057">
    <property type="entry name" value="Homeodomain-like_sf"/>
</dbReference>
<gene>
    <name evidence="2" type="ORF">IDH45_02230</name>
</gene>
<protein>
    <recommendedName>
        <fullName evidence="1">FERM domain-containing protein</fullName>
    </recommendedName>
</protein>
<dbReference type="SUPFAM" id="SSF46689">
    <property type="entry name" value="Homeodomain-like"/>
    <property type="match status" value="1"/>
</dbReference>
<dbReference type="PANTHER" id="PTHR37812">
    <property type="entry name" value="MU-LIKE PROPHAGE FLUMU PROTEIN C"/>
    <property type="match status" value="1"/>
</dbReference>
<comment type="caution">
    <text evidence="2">The sequence shown here is derived from an EMBL/GenBank/DDBJ whole genome shotgun (WGS) entry which is preliminary data.</text>
</comment>
<dbReference type="NCBIfam" id="NF040785">
    <property type="entry name" value="CD3324_fam"/>
    <property type="match status" value="1"/>
</dbReference>
<dbReference type="PANTHER" id="PTHR37812:SF1">
    <property type="entry name" value="MU-LIKE PROPHAGE FLUMU PROTEIN C"/>
    <property type="match status" value="1"/>
</dbReference>
<sequence length="91" mass="10789">MSHPKKYVNAKEVLPPHLVKEIQKYVQGKHLYIPCTERKTWGSATGSREELRERNRDIVRRYRSGMNMEQLAKMFHLSVERIESIVYSSEI</sequence>
<name>A0A927C782_9BACL</name>
<dbReference type="Pfam" id="PF08765">
    <property type="entry name" value="Mor"/>
    <property type="match status" value="1"/>
</dbReference>
<dbReference type="AlphaFoldDB" id="A0A927C782"/>
<dbReference type="InterPro" id="IPR014875">
    <property type="entry name" value="Mor_transcription_activator"/>
</dbReference>
<feature type="domain" description="FERM" evidence="1">
    <location>
        <begin position="1"/>
        <end position="91"/>
    </location>
</feature>
<keyword evidence="3" id="KW-1185">Reference proteome</keyword>
<dbReference type="InterPro" id="IPR052411">
    <property type="entry name" value="c-mor_Regulatory_Protein"/>
</dbReference>
<accession>A0A927C782</accession>
<reference evidence="2" key="1">
    <citation type="submission" date="2020-09" db="EMBL/GenBank/DDBJ databases">
        <title>A novel bacterium of genus Paenibacillus, isolated from South China Sea.</title>
        <authorList>
            <person name="Huang H."/>
            <person name="Mo K."/>
            <person name="Hu Y."/>
        </authorList>
    </citation>
    <scope>NUCLEOTIDE SEQUENCE</scope>
    <source>
        <strain evidence="2">IB182363</strain>
    </source>
</reference>
<dbReference type="EMBL" id="JACXJA010000003">
    <property type="protein sequence ID" value="MBD2860801.1"/>
    <property type="molecule type" value="Genomic_DNA"/>
</dbReference>
<evidence type="ECO:0000259" key="1">
    <source>
        <dbReference type="PROSITE" id="PS50057"/>
    </source>
</evidence>
<proteinExistence type="predicted"/>
<dbReference type="InterPro" id="IPR000299">
    <property type="entry name" value="FERM_domain"/>
</dbReference>
<dbReference type="RefSeq" id="WP_190924256.1">
    <property type="nucleotide sequence ID" value="NZ_JACXJA010000003.1"/>
</dbReference>
<dbReference type="Proteomes" id="UP000639396">
    <property type="component" value="Unassembled WGS sequence"/>
</dbReference>
<dbReference type="Gene3D" id="1.10.10.60">
    <property type="entry name" value="Homeodomain-like"/>
    <property type="match status" value="1"/>
</dbReference>
<dbReference type="InterPro" id="IPR049739">
    <property type="entry name" value="YraL-like"/>
</dbReference>
<dbReference type="PROSITE" id="PS50057">
    <property type="entry name" value="FERM_3"/>
    <property type="match status" value="1"/>
</dbReference>
<evidence type="ECO:0000313" key="2">
    <source>
        <dbReference type="EMBL" id="MBD2860801.1"/>
    </source>
</evidence>
<evidence type="ECO:0000313" key="3">
    <source>
        <dbReference type="Proteomes" id="UP000639396"/>
    </source>
</evidence>